<dbReference type="GO" id="GO:0005975">
    <property type="term" value="P:carbohydrate metabolic process"/>
    <property type="evidence" value="ECO:0007669"/>
    <property type="project" value="InterPro"/>
</dbReference>
<reference evidence="3 4" key="1">
    <citation type="journal article" date="2017" name="Antonie Van Leeuwenhoek">
        <title>Rhizobium rhizosphaerae sp. nov., a novel species isolated from rice rhizosphere.</title>
        <authorList>
            <person name="Zhao J.J."/>
            <person name="Zhang J."/>
            <person name="Zhang R.J."/>
            <person name="Zhang C.W."/>
            <person name="Yin H.Q."/>
            <person name="Zhang X.X."/>
        </authorList>
    </citation>
    <scope>NUCLEOTIDE SEQUENCE [LARGE SCALE GENOMIC DNA]</scope>
    <source>
        <strain evidence="3 4">BSs20135</strain>
    </source>
</reference>
<accession>K6YDL0</accession>
<proteinExistence type="predicted"/>
<name>K6YDL0_9ALTE</name>
<gene>
    <name evidence="3" type="ORF">GARC_5111</name>
</gene>
<dbReference type="PANTHER" id="PTHR33886">
    <property type="entry name" value="UNSATURATED RHAMNOGALACTURONAN HYDROLASE (EUROFUNG)"/>
    <property type="match status" value="1"/>
</dbReference>
<dbReference type="PANTHER" id="PTHR33886:SF8">
    <property type="entry name" value="UNSATURATED RHAMNOGALACTURONAN HYDROLASE (EUROFUNG)"/>
    <property type="match status" value="1"/>
</dbReference>
<keyword evidence="1 3" id="KW-0378">Hydrolase</keyword>
<evidence type="ECO:0000256" key="2">
    <source>
        <dbReference type="SAM" id="SignalP"/>
    </source>
</evidence>
<keyword evidence="3" id="KW-0326">Glycosidase</keyword>
<dbReference type="RefSeq" id="WP_007625613.1">
    <property type="nucleotide sequence ID" value="NZ_BAEO01000067.1"/>
</dbReference>
<protein>
    <submittedName>
        <fullName evidence="3">Unsaturated rhamnogalacturonyl hydrolase</fullName>
        <ecNumber evidence="3">3.2.1.172</ecNumber>
    </submittedName>
</protein>
<dbReference type="InterPro" id="IPR012341">
    <property type="entry name" value="6hp_glycosidase-like_sf"/>
</dbReference>
<dbReference type="InterPro" id="IPR008928">
    <property type="entry name" value="6-hairpin_glycosidase_sf"/>
</dbReference>
<evidence type="ECO:0000256" key="1">
    <source>
        <dbReference type="ARBA" id="ARBA00022801"/>
    </source>
</evidence>
<feature type="chain" id="PRO_5003897336" evidence="2">
    <location>
        <begin position="25"/>
        <end position="400"/>
    </location>
</feature>
<dbReference type="Pfam" id="PF07470">
    <property type="entry name" value="Glyco_hydro_88"/>
    <property type="match status" value="1"/>
</dbReference>
<evidence type="ECO:0000313" key="3">
    <source>
        <dbReference type="EMBL" id="GAC22046.1"/>
    </source>
</evidence>
<dbReference type="AlphaFoldDB" id="K6YDL0"/>
<dbReference type="EC" id="3.2.1.172" evidence="3"/>
<sequence>MFKKVILFLVYITLTATIFARVMAQDTSSALDNTAPYSIRMAESEMLRFPKAYMIDWKDKPKWDYVHGLNLLAFSKLYAKTKEQRYFSYIKNYYDTLISEDGNIKTYDIKNYNIDMINAGKVLFFLYDETADTRYLTAANTLRTQLKDHPRTSEGGFWHKLRYPSQMWLDGLYMGAPFYAEYIMRFGKPEELADVYLQFELIEKHLYTTDTGLPRHGWDESRDMKWADPKTGLSDHHWGRALGWYAMAFADVLAILPAHDDKYQWLSERFNNFITQTVKYQDVSGAWYQVVDLGKREGNYLEASSTAMLTYAIAKGVNLKVLPASYRIYAEKGFAAIQDHFIGVDPKTNAITLNKVCAVAGLGGNPFRDGTFDYYISEPIRANDAKGVGPFMLAALELDK</sequence>
<organism evidence="3 4">
    <name type="scientific">Paraglaciecola arctica BSs20135</name>
    <dbReference type="NCBI Taxonomy" id="493475"/>
    <lineage>
        <taxon>Bacteria</taxon>
        <taxon>Pseudomonadati</taxon>
        <taxon>Pseudomonadota</taxon>
        <taxon>Gammaproteobacteria</taxon>
        <taxon>Alteromonadales</taxon>
        <taxon>Alteromonadaceae</taxon>
        <taxon>Paraglaciecola</taxon>
    </lineage>
</organism>
<dbReference type="InterPro" id="IPR052043">
    <property type="entry name" value="PolySaccharide_Degr_Enz"/>
</dbReference>
<keyword evidence="4" id="KW-1185">Reference proteome</keyword>
<comment type="caution">
    <text evidence="3">The sequence shown here is derived from an EMBL/GenBank/DDBJ whole genome shotgun (WGS) entry which is preliminary data.</text>
</comment>
<dbReference type="STRING" id="493475.GARC_5111"/>
<dbReference type="Proteomes" id="UP000006327">
    <property type="component" value="Unassembled WGS sequence"/>
</dbReference>
<dbReference type="InterPro" id="IPR010905">
    <property type="entry name" value="Glyco_hydro_88"/>
</dbReference>
<dbReference type="GO" id="GO:0102211">
    <property type="term" value="F:unsaturated rhamnogalacturonyl hydrolase activity"/>
    <property type="evidence" value="ECO:0007669"/>
    <property type="project" value="UniProtKB-EC"/>
</dbReference>
<dbReference type="eggNOG" id="COG4225">
    <property type="taxonomic scope" value="Bacteria"/>
</dbReference>
<dbReference type="SUPFAM" id="SSF48208">
    <property type="entry name" value="Six-hairpin glycosidases"/>
    <property type="match status" value="1"/>
</dbReference>
<keyword evidence="2" id="KW-0732">Signal</keyword>
<dbReference type="Gene3D" id="1.50.10.10">
    <property type="match status" value="1"/>
</dbReference>
<dbReference type="OrthoDB" id="6381507at2"/>
<evidence type="ECO:0000313" key="4">
    <source>
        <dbReference type="Proteomes" id="UP000006327"/>
    </source>
</evidence>
<feature type="signal peptide" evidence="2">
    <location>
        <begin position="1"/>
        <end position="24"/>
    </location>
</feature>
<dbReference type="EMBL" id="BAEO01000067">
    <property type="protein sequence ID" value="GAC22046.1"/>
    <property type="molecule type" value="Genomic_DNA"/>
</dbReference>